<gene>
    <name evidence="1" type="ORF">ACFQ04_08760</name>
</gene>
<proteinExistence type="predicted"/>
<evidence type="ECO:0000313" key="1">
    <source>
        <dbReference type="EMBL" id="MFD0925824.1"/>
    </source>
</evidence>
<dbReference type="Proteomes" id="UP001597068">
    <property type="component" value="Unassembled WGS sequence"/>
</dbReference>
<organism evidence="1 2">
    <name type="scientific">Williamsia deligens</name>
    <dbReference type="NCBI Taxonomy" id="321325"/>
    <lineage>
        <taxon>Bacteria</taxon>
        <taxon>Bacillati</taxon>
        <taxon>Actinomycetota</taxon>
        <taxon>Actinomycetes</taxon>
        <taxon>Mycobacteriales</taxon>
        <taxon>Nocardiaceae</taxon>
        <taxon>Williamsia</taxon>
    </lineage>
</organism>
<dbReference type="EMBL" id="JBHTIL010000001">
    <property type="protein sequence ID" value="MFD0925824.1"/>
    <property type="molecule type" value="Genomic_DNA"/>
</dbReference>
<reference evidence="2" key="1">
    <citation type="journal article" date="2019" name="Int. J. Syst. Evol. Microbiol.">
        <title>The Global Catalogue of Microorganisms (GCM) 10K type strain sequencing project: providing services to taxonomists for standard genome sequencing and annotation.</title>
        <authorList>
            <consortium name="The Broad Institute Genomics Platform"/>
            <consortium name="The Broad Institute Genome Sequencing Center for Infectious Disease"/>
            <person name="Wu L."/>
            <person name="Ma J."/>
        </authorList>
    </citation>
    <scope>NUCLEOTIDE SEQUENCE [LARGE SCALE GENOMIC DNA]</scope>
    <source>
        <strain evidence="2">CCUG 50873</strain>
    </source>
</reference>
<evidence type="ECO:0000313" key="2">
    <source>
        <dbReference type="Proteomes" id="UP001597068"/>
    </source>
</evidence>
<comment type="caution">
    <text evidence="1">The sequence shown here is derived from an EMBL/GenBank/DDBJ whole genome shotgun (WGS) entry which is preliminary data.</text>
</comment>
<name>A0ABW3G5K8_9NOCA</name>
<sequence>MAECFFCGTDAKLTRAHLFHQDIRAALPNESTEVTLAASSVARGLVQDLIYTGDVRDMNVKKLCDPCNRLWMEPIERAAGPIIESLMGGRGAPPPKDLFRLAHWATIVGALATQTGPRFDVPVQHRRQIRFTRTGQPQNFGTHLIFTLDTYPGTQFDFMRFESEPGATDGGVSWFSALHAGPVVIISAEFRVNTMIARELHYSSFESYLGAVSSNLACVPPAIRNGRAVAPGLICPSHFAVQKMYRSLAGPDVSYVDTAHGGSLVSMDTKTWTHPKPFDYDGTLVDMRSQLDLTYLDGVFEA</sequence>
<dbReference type="RefSeq" id="WP_253646258.1">
    <property type="nucleotide sequence ID" value="NZ_BAAAMO010000002.1"/>
</dbReference>
<keyword evidence="2" id="KW-1185">Reference proteome</keyword>
<accession>A0ABW3G5K8</accession>
<protein>
    <recommendedName>
        <fullName evidence="3">HNH endonuclease</fullName>
    </recommendedName>
</protein>
<evidence type="ECO:0008006" key="3">
    <source>
        <dbReference type="Google" id="ProtNLM"/>
    </source>
</evidence>